<feature type="domain" description="BED-type" evidence="11">
    <location>
        <begin position="193"/>
        <end position="248"/>
    </location>
</feature>
<feature type="compositionally biased region" description="Acidic residues" evidence="10">
    <location>
        <begin position="12"/>
        <end position="22"/>
    </location>
</feature>
<evidence type="ECO:0000256" key="1">
    <source>
        <dbReference type="ARBA" id="ARBA00004123"/>
    </source>
</evidence>
<evidence type="ECO:0000256" key="8">
    <source>
        <dbReference type="ARBA" id="ARBA00023242"/>
    </source>
</evidence>
<dbReference type="GO" id="GO:0008270">
    <property type="term" value="F:zinc ion binding"/>
    <property type="evidence" value="ECO:0007669"/>
    <property type="project" value="UniProtKB-KW"/>
</dbReference>
<evidence type="ECO:0000313" key="13">
    <source>
        <dbReference type="Proteomes" id="UP001149813"/>
    </source>
</evidence>
<keyword evidence="6" id="KW-0238">DNA-binding</keyword>
<comment type="subcellular location">
    <subcellularLocation>
        <location evidence="1">Nucleus</location>
    </subcellularLocation>
</comment>
<proteinExistence type="predicted"/>
<dbReference type="SUPFAM" id="SSF53098">
    <property type="entry name" value="Ribonuclease H-like"/>
    <property type="match status" value="1"/>
</dbReference>
<feature type="compositionally biased region" description="Pro residues" evidence="10">
    <location>
        <begin position="78"/>
        <end position="87"/>
    </location>
</feature>
<keyword evidence="4" id="KW-0862">Zinc</keyword>
<gene>
    <name evidence="12" type="ORF">LPJ53_003638</name>
</gene>
<keyword evidence="8" id="KW-0539">Nucleus</keyword>
<dbReference type="InterPro" id="IPR012337">
    <property type="entry name" value="RNaseH-like_sf"/>
</dbReference>
<dbReference type="InterPro" id="IPR008906">
    <property type="entry name" value="HATC_C_dom"/>
</dbReference>
<evidence type="ECO:0000256" key="3">
    <source>
        <dbReference type="ARBA" id="ARBA00022771"/>
    </source>
</evidence>
<organism evidence="12 13">
    <name type="scientific">Coemansia erecta</name>
    <dbReference type="NCBI Taxonomy" id="147472"/>
    <lineage>
        <taxon>Eukaryota</taxon>
        <taxon>Fungi</taxon>
        <taxon>Fungi incertae sedis</taxon>
        <taxon>Zoopagomycota</taxon>
        <taxon>Kickxellomycotina</taxon>
        <taxon>Kickxellomycetes</taxon>
        <taxon>Kickxellales</taxon>
        <taxon>Kickxellaceae</taxon>
        <taxon>Coemansia</taxon>
    </lineage>
</organism>
<protein>
    <recommendedName>
        <fullName evidence="11">BED-type domain-containing protein</fullName>
    </recommendedName>
</protein>
<feature type="compositionally biased region" description="Low complexity" evidence="10">
    <location>
        <begin position="41"/>
        <end position="54"/>
    </location>
</feature>
<dbReference type="InterPro" id="IPR036236">
    <property type="entry name" value="Znf_C2H2_sf"/>
</dbReference>
<dbReference type="SMART" id="SM00614">
    <property type="entry name" value="ZnF_BED"/>
    <property type="match status" value="1"/>
</dbReference>
<dbReference type="GO" id="GO:0046983">
    <property type="term" value="F:protein dimerization activity"/>
    <property type="evidence" value="ECO:0007669"/>
    <property type="project" value="InterPro"/>
</dbReference>
<feature type="region of interest" description="Disordered" evidence="10">
    <location>
        <begin position="240"/>
        <end position="330"/>
    </location>
</feature>
<dbReference type="PANTHER" id="PTHR46481:SF10">
    <property type="entry name" value="ZINC FINGER BED DOMAIN-CONTAINING PROTEIN 39"/>
    <property type="match status" value="1"/>
</dbReference>
<keyword evidence="7" id="KW-0804">Transcription</keyword>
<feature type="region of interest" description="Disordered" evidence="10">
    <location>
        <begin position="151"/>
        <end position="191"/>
    </location>
</feature>
<dbReference type="OrthoDB" id="1715602at2759"/>
<dbReference type="Pfam" id="PF05699">
    <property type="entry name" value="Dimer_Tnp_hAT"/>
    <property type="match status" value="1"/>
</dbReference>
<keyword evidence="13" id="KW-1185">Reference proteome</keyword>
<feature type="region of interest" description="Disordered" evidence="10">
    <location>
        <begin position="1"/>
        <end position="91"/>
    </location>
</feature>
<dbReference type="InterPro" id="IPR003656">
    <property type="entry name" value="Znf_BED"/>
</dbReference>
<dbReference type="Proteomes" id="UP001149813">
    <property type="component" value="Unassembled WGS sequence"/>
</dbReference>
<dbReference type="PANTHER" id="PTHR46481">
    <property type="entry name" value="ZINC FINGER BED DOMAIN-CONTAINING PROTEIN 4"/>
    <property type="match status" value="1"/>
</dbReference>
<comment type="caution">
    <text evidence="12">The sequence shown here is derived from an EMBL/GenBank/DDBJ whole genome shotgun (WGS) entry which is preliminary data.</text>
</comment>
<dbReference type="EMBL" id="JANBOJ010000143">
    <property type="protein sequence ID" value="KAJ1721888.1"/>
    <property type="molecule type" value="Genomic_DNA"/>
</dbReference>
<dbReference type="AlphaFoldDB" id="A0A9W8CS83"/>
<evidence type="ECO:0000256" key="4">
    <source>
        <dbReference type="ARBA" id="ARBA00022833"/>
    </source>
</evidence>
<evidence type="ECO:0000256" key="2">
    <source>
        <dbReference type="ARBA" id="ARBA00022723"/>
    </source>
</evidence>
<evidence type="ECO:0000256" key="6">
    <source>
        <dbReference type="ARBA" id="ARBA00023125"/>
    </source>
</evidence>
<sequence length="1024" mass="108993">MTTHEMNAQSDLDIDLSSDEEFGGAGAPQNPSGARHHEQQQQHQHQQPLQQQHQYYGQGSSSAKGYGPGGRRMDFSPTPSPPPPPPGSSVYNAAATLASVGSAMDTGAAYGSIPSTQHPAPHAINSGSDGDASANINNDDASAASNIHSVAEPINGNDDASENGFVKDGSAESSSVRHASSPAVGASGTPINRSRTSIWVHFTRDPDYATNRRGRCVYCHNYYSCSSGSTGNMWRHIKRSHPEKAAQAAPLATHGNQSTPQPRPDATLSSIDNRPRKRQASLSSPINDQHQSAPVSARSIAAPSYHGMPPPQLPPSQLHLPQTPSQPGLYRLLEDPSASSALTAADAALSHIDTTAAGTESLAQALRMLLSITSRSVGSSTQPTAQSLLSSLLENRSAAPSADGLARPLLPADADAVNVGRGAAVDPASIAQFVSAVGDAIRANSENSAQTQTQAQKTLAAYVDFMVSEVVSVDKMLSPGMQQLVAGLGQGGPAPSGQALVDELMRRREAHVQALRKQLDSLDSRVSVSIGTGRVSGSLHYLSMHAHWTDASFTRHDELLDSHCVDGSPTSGDIISMFEGTLTSYNLFTKLSTVTTNYTREFVEFLNQAETICHARGVSFDLDRNQATCIVSSLLDGKDKLLTSLYGVASAGTSADSSMDVDSSGPATTPLGRLRAALRAMRKPDAPGSQQLVEICRARGISLSTLDFDTTRPWGSSMALLDSTLPIYSELASLPQGSAAAAISPEDWLALSQIRVLFRVLDLTLSTLAAMKSDFASIVDLVPVYDTLVDNLQSFLQSSSLHQEVRQSAEALREYLAQCHPFQASPIYRMAPLFDPRLKATYYVDHGLDEAWIGRVMREARSILSEYATPLAAPANASPASAGSQTFTAAVPEAQQGDIRSQIDAFVRLGKPSATAQNISDGNARLFRRAVQTGRTELDEYLAAPLATPAMPVLSWWRIHNAAFPGLSKLAREYLSIPASSNSSTALLKKTGNPDFSQLAGIDKKIIGVYICLYHWKSLSSQKN</sequence>
<dbReference type="InterPro" id="IPR052035">
    <property type="entry name" value="ZnF_BED_domain_contain"/>
</dbReference>
<feature type="region of interest" description="Disordered" evidence="10">
    <location>
        <begin position="110"/>
        <end position="139"/>
    </location>
</feature>
<evidence type="ECO:0000256" key="9">
    <source>
        <dbReference type="PROSITE-ProRule" id="PRU00027"/>
    </source>
</evidence>
<dbReference type="GO" id="GO:0003677">
    <property type="term" value="F:DNA binding"/>
    <property type="evidence" value="ECO:0007669"/>
    <property type="project" value="UniProtKB-KW"/>
</dbReference>
<dbReference type="PROSITE" id="PS50808">
    <property type="entry name" value="ZF_BED"/>
    <property type="match status" value="1"/>
</dbReference>
<dbReference type="GO" id="GO:0005634">
    <property type="term" value="C:nucleus"/>
    <property type="evidence" value="ECO:0007669"/>
    <property type="project" value="UniProtKB-SubCell"/>
</dbReference>
<feature type="compositionally biased region" description="Low complexity" evidence="10">
    <location>
        <begin position="315"/>
        <end position="327"/>
    </location>
</feature>
<accession>A0A9W8CS83</accession>
<evidence type="ECO:0000259" key="11">
    <source>
        <dbReference type="PROSITE" id="PS50808"/>
    </source>
</evidence>
<evidence type="ECO:0000256" key="10">
    <source>
        <dbReference type="SAM" id="MobiDB-lite"/>
    </source>
</evidence>
<keyword evidence="5" id="KW-0805">Transcription regulation</keyword>
<name>A0A9W8CS83_9FUNG</name>
<evidence type="ECO:0000313" key="12">
    <source>
        <dbReference type="EMBL" id="KAJ1721888.1"/>
    </source>
</evidence>
<evidence type="ECO:0000256" key="7">
    <source>
        <dbReference type="ARBA" id="ARBA00023163"/>
    </source>
</evidence>
<dbReference type="Pfam" id="PF02892">
    <property type="entry name" value="zf-BED"/>
    <property type="match status" value="1"/>
</dbReference>
<dbReference type="SUPFAM" id="SSF57667">
    <property type="entry name" value="beta-beta-alpha zinc fingers"/>
    <property type="match status" value="1"/>
</dbReference>
<keyword evidence="3 9" id="KW-0863">Zinc-finger</keyword>
<feature type="compositionally biased region" description="Low complexity" evidence="10">
    <location>
        <begin position="171"/>
        <end position="183"/>
    </location>
</feature>
<feature type="compositionally biased region" description="Low complexity" evidence="10">
    <location>
        <begin position="128"/>
        <end position="139"/>
    </location>
</feature>
<dbReference type="GO" id="GO:0009791">
    <property type="term" value="P:post-embryonic development"/>
    <property type="evidence" value="ECO:0007669"/>
    <property type="project" value="UniProtKB-ARBA"/>
</dbReference>
<feature type="compositionally biased region" description="Polar residues" evidence="10">
    <location>
        <begin position="280"/>
        <end position="294"/>
    </location>
</feature>
<evidence type="ECO:0000256" key="5">
    <source>
        <dbReference type="ARBA" id="ARBA00023015"/>
    </source>
</evidence>
<keyword evidence="2" id="KW-0479">Metal-binding</keyword>
<reference evidence="12" key="1">
    <citation type="submission" date="2022-07" db="EMBL/GenBank/DDBJ databases">
        <title>Phylogenomic reconstructions and comparative analyses of Kickxellomycotina fungi.</title>
        <authorList>
            <person name="Reynolds N.K."/>
            <person name="Stajich J.E."/>
            <person name="Barry K."/>
            <person name="Grigoriev I.V."/>
            <person name="Crous P."/>
            <person name="Smith M.E."/>
        </authorList>
    </citation>
    <scope>NUCLEOTIDE SEQUENCE</scope>
    <source>
        <strain evidence="12">NBRC 32514</strain>
    </source>
</reference>